<protein>
    <submittedName>
        <fullName evidence="1">Uncharacterized protein</fullName>
    </submittedName>
</protein>
<evidence type="ECO:0000313" key="1">
    <source>
        <dbReference type="EMBL" id="CAD8412327.1"/>
    </source>
</evidence>
<reference evidence="1" key="1">
    <citation type="submission" date="2021-01" db="EMBL/GenBank/DDBJ databases">
        <authorList>
            <person name="Corre E."/>
            <person name="Pelletier E."/>
            <person name="Niang G."/>
            <person name="Scheremetjew M."/>
            <person name="Finn R."/>
            <person name="Kale V."/>
            <person name="Holt S."/>
            <person name="Cochrane G."/>
            <person name="Meng A."/>
            <person name="Brown T."/>
            <person name="Cohen L."/>
        </authorList>
    </citation>
    <scope>NUCLEOTIDE SEQUENCE</scope>
    <source>
        <strain evidence="1">CCAP1064/1</strain>
    </source>
</reference>
<organism evidence="1">
    <name type="scientific">Proboscia inermis</name>
    <dbReference type="NCBI Taxonomy" id="420281"/>
    <lineage>
        <taxon>Eukaryota</taxon>
        <taxon>Sar</taxon>
        <taxon>Stramenopiles</taxon>
        <taxon>Ochrophyta</taxon>
        <taxon>Bacillariophyta</taxon>
        <taxon>Coscinodiscophyceae</taxon>
        <taxon>Rhizosoleniophycidae</taxon>
        <taxon>Rhizosoleniales</taxon>
        <taxon>Rhizosoleniaceae</taxon>
        <taxon>Proboscia</taxon>
    </lineage>
</organism>
<name>A0A7S0GCR0_9STRA</name>
<dbReference type="AlphaFoldDB" id="A0A7S0GCR0"/>
<sequence>MLLFKHMVCKLRVSMDLRCKQRVRETCYKSGSPSRNSRSSSCGFLIPSFMPTLLPFKARISENILLALIPLLLELVAELDSPVSNPPIPTKSASISMSLRDVYIEGSSCAVDSKSEESSSIFFCEN</sequence>
<proteinExistence type="predicted"/>
<accession>A0A7S0GCR0</accession>
<dbReference type="EMBL" id="HBEL01017729">
    <property type="protein sequence ID" value="CAD8412327.1"/>
    <property type="molecule type" value="Transcribed_RNA"/>
</dbReference>
<gene>
    <name evidence="1" type="ORF">PINE0816_LOCUS8452</name>
</gene>